<keyword evidence="9 10" id="KW-0998">Cell outer membrane</keyword>
<evidence type="ECO:0000256" key="9">
    <source>
        <dbReference type="ARBA" id="ARBA00023237"/>
    </source>
</evidence>
<dbReference type="InterPro" id="IPR036942">
    <property type="entry name" value="Beta-barrel_TonB_sf"/>
</dbReference>
<evidence type="ECO:0000313" key="15">
    <source>
        <dbReference type="EMBL" id="MDQ2070739.1"/>
    </source>
</evidence>
<evidence type="ECO:0000256" key="1">
    <source>
        <dbReference type="ARBA" id="ARBA00004571"/>
    </source>
</evidence>
<dbReference type="InterPro" id="IPR037066">
    <property type="entry name" value="Plug_dom_sf"/>
</dbReference>
<dbReference type="PANTHER" id="PTHR30069">
    <property type="entry name" value="TONB-DEPENDENT OUTER MEMBRANE RECEPTOR"/>
    <property type="match status" value="1"/>
</dbReference>
<dbReference type="Pfam" id="PF00593">
    <property type="entry name" value="TonB_dep_Rec_b-barrel"/>
    <property type="match status" value="1"/>
</dbReference>
<keyword evidence="5 12" id="KW-0732">Signal</keyword>
<feature type="domain" description="TonB-dependent receptor-like beta-barrel" evidence="13">
    <location>
        <begin position="204"/>
        <end position="589"/>
    </location>
</feature>
<dbReference type="InterPro" id="IPR039426">
    <property type="entry name" value="TonB-dep_rcpt-like"/>
</dbReference>
<dbReference type="PROSITE" id="PS52016">
    <property type="entry name" value="TONB_DEPENDENT_REC_3"/>
    <property type="match status" value="1"/>
</dbReference>
<dbReference type="InterPro" id="IPR012910">
    <property type="entry name" value="Plug_dom"/>
</dbReference>
<gene>
    <name evidence="15" type="ORF">RBH19_12735</name>
</gene>
<keyword evidence="4 10" id="KW-0812">Transmembrane</keyword>
<evidence type="ECO:0000256" key="8">
    <source>
        <dbReference type="ARBA" id="ARBA00023136"/>
    </source>
</evidence>
<comment type="subcellular location">
    <subcellularLocation>
        <location evidence="1 10">Cell outer membrane</location>
        <topology evidence="1 10">Multi-pass membrane protein</topology>
    </subcellularLocation>
</comment>
<dbReference type="SUPFAM" id="SSF56935">
    <property type="entry name" value="Porins"/>
    <property type="match status" value="1"/>
</dbReference>
<evidence type="ECO:0000256" key="3">
    <source>
        <dbReference type="ARBA" id="ARBA00022452"/>
    </source>
</evidence>
<dbReference type="RefSeq" id="WP_306729235.1">
    <property type="nucleotide sequence ID" value="NZ_JAVDDT010000010.1"/>
</dbReference>
<keyword evidence="16" id="KW-1185">Reference proteome</keyword>
<evidence type="ECO:0000313" key="16">
    <source>
        <dbReference type="Proteomes" id="UP001239019"/>
    </source>
</evidence>
<dbReference type="InterPro" id="IPR000531">
    <property type="entry name" value="Beta-barrel_TonB"/>
</dbReference>
<sequence length="621" mass="67848">MKEFNLIGAMTMAATLAFSTNAVAEEAIDSGANAGDSSIALGTSELDDSLPLNPVVVTATRTERRLDDSLSSVTVVDRDTIERQQPREFSELLRGRPGVDVVSNGPFGKVTSVFLRGTSNVQSILLVDGIRMGSITTGGATWQFLPPQMIDRAEIVRGPRSTVYGADAIGGVIEVFTDPDRADSGPWAQVSGGSFGTHQYGGGLSGSHGNTHYTVGASHFHTDGIALRPGGEKKGFHNTSGLARIQHDFDNGNQVAVHSLRSEGRTEFIGGVTDFVHQASGARLSLPLGETWESVLSLGESRDAADNFDDFGGSRFDSRRQSARWQNIVQADSVEYVIGLDYLYDQIDGTTDYDEKSRSNVGAFLQSTVDLDPAVVEVGIRQDDNQSYGTVTTGSLATSYRFENGQRLRFSVGEGFRAPTFNELYFPGFGNPDLEPENSRSLELGLSAHRDRYFWDAALYQTQVENLIETIFSGGAFLPQNVARARITGLELGSGLQVGEWTFYGALTRSEAIDRDSGNRLRRRARDSGRLEVDRNLGDWSLGATLVAQGHRFDDAEEEDRLAGFGLLNLRTAWHFADAWTARLVLDNVLDRDYVTARDSFNDFDYQQPGRSVHLSLTYGR</sequence>
<proteinExistence type="inferred from homology"/>
<accession>A0ABU0WA08</accession>
<protein>
    <submittedName>
        <fullName evidence="15">TonB-dependent receptor</fullName>
    </submittedName>
</protein>
<evidence type="ECO:0000256" key="6">
    <source>
        <dbReference type="ARBA" id="ARBA00023065"/>
    </source>
</evidence>
<feature type="domain" description="TonB-dependent receptor plug" evidence="14">
    <location>
        <begin position="67"/>
        <end position="172"/>
    </location>
</feature>
<keyword evidence="2 10" id="KW-0813">Transport</keyword>
<dbReference type="EMBL" id="JAVDDT010000010">
    <property type="protein sequence ID" value="MDQ2070739.1"/>
    <property type="molecule type" value="Genomic_DNA"/>
</dbReference>
<evidence type="ECO:0000256" key="7">
    <source>
        <dbReference type="ARBA" id="ARBA00023077"/>
    </source>
</evidence>
<dbReference type="PANTHER" id="PTHR30069:SF53">
    <property type="entry name" value="COLICIN I RECEPTOR-RELATED"/>
    <property type="match status" value="1"/>
</dbReference>
<feature type="signal peptide" evidence="12">
    <location>
        <begin position="1"/>
        <end position="24"/>
    </location>
</feature>
<feature type="chain" id="PRO_5045330955" evidence="12">
    <location>
        <begin position="25"/>
        <end position="621"/>
    </location>
</feature>
<evidence type="ECO:0000256" key="10">
    <source>
        <dbReference type="PROSITE-ProRule" id="PRU01360"/>
    </source>
</evidence>
<comment type="caution">
    <text evidence="15">The sequence shown here is derived from an EMBL/GenBank/DDBJ whole genome shotgun (WGS) entry which is preliminary data.</text>
</comment>
<evidence type="ECO:0000256" key="11">
    <source>
        <dbReference type="RuleBase" id="RU003357"/>
    </source>
</evidence>
<comment type="similarity">
    <text evidence="10 11">Belongs to the TonB-dependent receptor family.</text>
</comment>
<keyword evidence="3 10" id="KW-1134">Transmembrane beta strand</keyword>
<evidence type="ECO:0000259" key="13">
    <source>
        <dbReference type="Pfam" id="PF00593"/>
    </source>
</evidence>
<keyword evidence="15" id="KW-0675">Receptor</keyword>
<organism evidence="15 16">
    <name type="scientific">Natronospira bacteriovora</name>
    <dbReference type="NCBI Taxonomy" id="3069753"/>
    <lineage>
        <taxon>Bacteria</taxon>
        <taxon>Pseudomonadati</taxon>
        <taxon>Pseudomonadota</taxon>
        <taxon>Gammaproteobacteria</taxon>
        <taxon>Natronospirales</taxon>
        <taxon>Natronospiraceae</taxon>
        <taxon>Natronospira</taxon>
    </lineage>
</organism>
<evidence type="ECO:0000256" key="4">
    <source>
        <dbReference type="ARBA" id="ARBA00022692"/>
    </source>
</evidence>
<keyword evidence="8 10" id="KW-0472">Membrane</keyword>
<dbReference type="Pfam" id="PF07715">
    <property type="entry name" value="Plug"/>
    <property type="match status" value="1"/>
</dbReference>
<keyword evidence="7 11" id="KW-0798">TonB box</keyword>
<evidence type="ECO:0000256" key="2">
    <source>
        <dbReference type="ARBA" id="ARBA00022448"/>
    </source>
</evidence>
<reference evidence="15 16" key="1">
    <citation type="submission" date="2023-08" db="EMBL/GenBank/DDBJ databases">
        <title>Whole-genome sequencing of halo(alkali)philic microorganisms from hypersaline lakes.</title>
        <authorList>
            <person name="Sorokin D.Y."/>
            <person name="Abbas B."/>
            <person name="Merkel A.Y."/>
        </authorList>
    </citation>
    <scope>NUCLEOTIDE SEQUENCE [LARGE SCALE GENOMIC DNA]</scope>
    <source>
        <strain evidence="15 16">AB-CW4</strain>
    </source>
</reference>
<dbReference type="CDD" id="cd01347">
    <property type="entry name" value="ligand_gated_channel"/>
    <property type="match status" value="1"/>
</dbReference>
<evidence type="ECO:0000256" key="5">
    <source>
        <dbReference type="ARBA" id="ARBA00022729"/>
    </source>
</evidence>
<dbReference type="Gene3D" id="2.170.130.10">
    <property type="entry name" value="TonB-dependent receptor, plug domain"/>
    <property type="match status" value="1"/>
</dbReference>
<keyword evidence="6" id="KW-0406">Ion transport</keyword>
<name>A0ABU0WA08_9GAMM</name>
<dbReference type="Gene3D" id="2.40.170.20">
    <property type="entry name" value="TonB-dependent receptor, beta-barrel domain"/>
    <property type="match status" value="1"/>
</dbReference>
<evidence type="ECO:0000259" key="14">
    <source>
        <dbReference type="Pfam" id="PF07715"/>
    </source>
</evidence>
<evidence type="ECO:0000256" key="12">
    <source>
        <dbReference type="SAM" id="SignalP"/>
    </source>
</evidence>
<dbReference type="Proteomes" id="UP001239019">
    <property type="component" value="Unassembled WGS sequence"/>
</dbReference>